<evidence type="ECO:0000313" key="3">
    <source>
        <dbReference type="Proteomes" id="UP001497644"/>
    </source>
</evidence>
<sequence>MLEIPSHSLFYRSFTGARNNIHGLHAVHKKRISYRARGGKPLRVEHDEKRGGDSSGNRDCTVMSYECHSAGMNTGCLLDALQEAFQIELEKTHRCPVCLAKLWPPTSTTLVLTFRPRVRGRARPGRIAHNSGLGSSKFLFRNRIMSGK</sequence>
<keyword evidence="3" id="KW-1185">Reference proteome</keyword>
<evidence type="ECO:0000313" key="2">
    <source>
        <dbReference type="EMBL" id="CAL1687209.1"/>
    </source>
</evidence>
<feature type="region of interest" description="Disordered" evidence="1">
    <location>
        <begin position="37"/>
        <end position="56"/>
    </location>
</feature>
<feature type="compositionally biased region" description="Basic and acidic residues" evidence="1">
    <location>
        <begin position="42"/>
        <end position="52"/>
    </location>
</feature>
<accession>A0AAV2P5C6</accession>
<gene>
    <name evidence="2" type="ORF">LPLAT_LOCUS12454</name>
</gene>
<evidence type="ECO:0000256" key="1">
    <source>
        <dbReference type="SAM" id="MobiDB-lite"/>
    </source>
</evidence>
<organism evidence="2 3">
    <name type="scientific">Lasius platythorax</name>
    <dbReference type="NCBI Taxonomy" id="488582"/>
    <lineage>
        <taxon>Eukaryota</taxon>
        <taxon>Metazoa</taxon>
        <taxon>Ecdysozoa</taxon>
        <taxon>Arthropoda</taxon>
        <taxon>Hexapoda</taxon>
        <taxon>Insecta</taxon>
        <taxon>Pterygota</taxon>
        <taxon>Neoptera</taxon>
        <taxon>Endopterygota</taxon>
        <taxon>Hymenoptera</taxon>
        <taxon>Apocrita</taxon>
        <taxon>Aculeata</taxon>
        <taxon>Formicoidea</taxon>
        <taxon>Formicidae</taxon>
        <taxon>Formicinae</taxon>
        <taxon>Lasius</taxon>
        <taxon>Lasius</taxon>
    </lineage>
</organism>
<dbReference type="Proteomes" id="UP001497644">
    <property type="component" value="Chromosome 7"/>
</dbReference>
<reference evidence="2" key="1">
    <citation type="submission" date="2024-04" db="EMBL/GenBank/DDBJ databases">
        <authorList>
            <consortium name="Molecular Ecology Group"/>
        </authorList>
    </citation>
    <scope>NUCLEOTIDE SEQUENCE</scope>
</reference>
<protein>
    <submittedName>
        <fullName evidence="2">Uncharacterized protein</fullName>
    </submittedName>
</protein>
<name>A0AAV2P5C6_9HYME</name>
<proteinExistence type="predicted"/>
<dbReference type="AlphaFoldDB" id="A0AAV2P5C6"/>
<dbReference type="EMBL" id="OZ034830">
    <property type="protein sequence ID" value="CAL1687209.1"/>
    <property type="molecule type" value="Genomic_DNA"/>
</dbReference>